<evidence type="ECO:0000313" key="1">
    <source>
        <dbReference type="EMBL" id="OMJ85335.1"/>
    </source>
</evidence>
<comment type="caution">
    <text evidence="1">The sequence shown here is derived from an EMBL/GenBank/DDBJ whole genome shotgun (WGS) entry which is preliminary data.</text>
</comment>
<accession>A0A1R2C8R0</accession>
<organism evidence="1 2">
    <name type="scientific">Stentor coeruleus</name>
    <dbReference type="NCBI Taxonomy" id="5963"/>
    <lineage>
        <taxon>Eukaryota</taxon>
        <taxon>Sar</taxon>
        <taxon>Alveolata</taxon>
        <taxon>Ciliophora</taxon>
        <taxon>Postciliodesmatophora</taxon>
        <taxon>Heterotrichea</taxon>
        <taxon>Heterotrichida</taxon>
        <taxon>Stentoridae</taxon>
        <taxon>Stentor</taxon>
    </lineage>
</organism>
<reference evidence="1 2" key="1">
    <citation type="submission" date="2016-11" db="EMBL/GenBank/DDBJ databases">
        <title>The macronuclear genome of Stentor coeruleus: a giant cell with tiny introns.</title>
        <authorList>
            <person name="Slabodnick M."/>
            <person name="Ruby J.G."/>
            <person name="Reiff S.B."/>
            <person name="Swart E.C."/>
            <person name="Gosai S."/>
            <person name="Prabakaran S."/>
            <person name="Witkowska E."/>
            <person name="Larue G.E."/>
            <person name="Fisher S."/>
            <person name="Freeman R.M."/>
            <person name="Gunawardena J."/>
            <person name="Chu W."/>
            <person name="Stover N.A."/>
            <person name="Gregory B.D."/>
            <person name="Nowacki M."/>
            <person name="Derisi J."/>
            <person name="Roy S.W."/>
            <person name="Marshall W.F."/>
            <person name="Sood P."/>
        </authorList>
    </citation>
    <scope>NUCLEOTIDE SEQUENCE [LARGE SCALE GENOMIC DNA]</scope>
    <source>
        <strain evidence="1">WM001</strain>
    </source>
</reference>
<dbReference type="EMBL" id="MPUH01000240">
    <property type="protein sequence ID" value="OMJ85335.1"/>
    <property type="molecule type" value="Genomic_DNA"/>
</dbReference>
<gene>
    <name evidence="1" type="ORF">SteCoe_13368</name>
</gene>
<protein>
    <recommendedName>
        <fullName evidence="3">RING-type domain-containing protein</fullName>
    </recommendedName>
</protein>
<dbReference type="AlphaFoldDB" id="A0A1R2C8R0"/>
<keyword evidence="2" id="KW-1185">Reference proteome</keyword>
<name>A0A1R2C8R0_9CILI</name>
<sequence length="770" mass="90475">MFLSKCSSCKGFFEEINFLYPGKCQKHKFCKICFDENSKKLSPELDCLDCMAFYNPNSNSESQSKCYYCNTTRAFTGTCKSHMMCQNCLKFPCSEMIKLCYECSRTWEKMCRICMRLLDEYLISCPSHLEHSYCKECFRDHIRNKNYYECAPCKKMLKKASNLQCYFCKTPKNLLKFPSCKHNICTQCAYLIGFFTPEANAELQKCCLPEIKLLSLTLHCQLCFAQVEGIPHMQILTCPYNHILCKACSIAPPLSSSLISCQYCYYFFTESKSESCIFCKKNKIDSISLNCSYHNICRSCLLFIQEHDLSLYINYQACKNCKTCSYSLTNLFPPIAITFFNENHLVNNFKKALCSFCNINTDIPSECSGRKLCVNCIKYKFVEVLKMIYCEKISRVIADACKRCFKITEFKIYNPACDFGHFYCEKCFFEFKNDKTIHQCQKCYWLYKKKNRQQCIFCSKLNSEGLQMCKKHYICGKCAHFITYKTNSIYANIIKCKFCKFSELFNHREEETKHKKQISYDDTKKELYEDHKPNLTQYLEHEETPENNTSMMPLEKLYNSNLGKYSNQPLFNILDCSKYALQNYYDSSYTLPSKNKKKYTNESPKDVIKSQALKSQYEGHVEALIPMNEFKPALKDKNKGKIKCCDEYWKKMACGHARCLICLSKKFKEDFEEFLNCILNRELEKLNNQILGIRCYKKYCCNNMCFPFISFAHIAEEVLQSRNIDKVMSQNYAMYFEGIKYQFIYCPRCKYITGYHKLCGKCIWCSLQLT</sequence>
<dbReference type="Proteomes" id="UP000187209">
    <property type="component" value="Unassembled WGS sequence"/>
</dbReference>
<evidence type="ECO:0000313" key="2">
    <source>
        <dbReference type="Proteomes" id="UP000187209"/>
    </source>
</evidence>
<evidence type="ECO:0008006" key="3">
    <source>
        <dbReference type="Google" id="ProtNLM"/>
    </source>
</evidence>
<proteinExistence type="predicted"/>